<name>A0A1S3M7K5_SALSA</name>
<dbReference type="SMART" id="SM00103">
    <property type="entry name" value="ALBUMIN"/>
    <property type="match status" value="3"/>
</dbReference>
<evidence type="ECO:0000256" key="1">
    <source>
        <dbReference type="ARBA" id="ARBA00004613"/>
    </source>
</evidence>
<dbReference type="Pfam" id="PF00273">
    <property type="entry name" value="Serum_albumin"/>
    <property type="match status" value="3"/>
</dbReference>
<dbReference type="InterPro" id="IPR000264">
    <property type="entry name" value="ALB/AFP/VDB"/>
</dbReference>
<keyword evidence="3" id="KW-0677">Repeat</keyword>
<dbReference type="KEGG" id="sasa:106570911"/>
<dbReference type="PRINTS" id="PR00802">
    <property type="entry name" value="SERUMALBUMIN"/>
</dbReference>
<dbReference type="PANTHER" id="PTHR11385:SF14">
    <property type="entry name" value="AFAMIN"/>
    <property type="match status" value="1"/>
</dbReference>
<dbReference type="PROSITE" id="PS51438">
    <property type="entry name" value="ALBUMIN_2"/>
    <property type="match status" value="3"/>
</dbReference>
<keyword evidence="4" id="KW-1015">Disulfide bond</keyword>
<dbReference type="Proteomes" id="UP001652741">
    <property type="component" value="Chromosome ssa15"/>
</dbReference>
<dbReference type="GO" id="GO:0072562">
    <property type="term" value="C:blood microparticle"/>
    <property type="evidence" value="ECO:0007669"/>
    <property type="project" value="TreeGrafter"/>
</dbReference>
<dbReference type="InterPro" id="IPR020858">
    <property type="entry name" value="Serum_albumin-like"/>
</dbReference>
<keyword evidence="5" id="KW-0732">Signal</keyword>
<comment type="subcellular location">
    <subcellularLocation>
        <location evidence="1">Secreted</location>
    </subcellularLocation>
</comment>
<keyword evidence="7" id="KW-1185">Reference proteome</keyword>
<evidence type="ECO:0000259" key="6">
    <source>
        <dbReference type="PROSITE" id="PS51438"/>
    </source>
</evidence>
<evidence type="ECO:0000256" key="3">
    <source>
        <dbReference type="ARBA" id="ARBA00022737"/>
    </source>
</evidence>
<dbReference type="RefSeq" id="XP_013998969.2">
    <property type="nucleotide sequence ID" value="XM_014143494.2"/>
</dbReference>
<dbReference type="GeneID" id="106570911"/>
<feature type="signal peptide" evidence="5">
    <location>
        <begin position="1"/>
        <end position="19"/>
    </location>
</feature>
<keyword evidence="2" id="KW-0964">Secreted</keyword>
<evidence type="ECO:0000256" key="5">
    <source>
        <dbReference type="SAM" id="SignalP"/>
    </source>
</evidence>
<dbReference type="PaxDb" id="8030-ENSSSAP00000099721"/>
<dbReference type="CDD" id="cd00015">
    <property type="entry name" value="ALBUMIN"/>
    <property type="match status" value="2"/>
</dbReference>
<dbReference type="GO" id="GO:0036094">
    <property type="term" value="F:small molecule binding"/>
    <property type="evidence" value="ECO:0007669"/>
    <property type="project" value="TreeGrafter"/>
</dbReference>
<sequence length="608" mass="67989">MQLLAVCSLLVLLCVSARSQNQICTIFTEAKKDGFKAMALVGLAQNLPDSLLDDVVPLVAEAFTMGIQCCSDEPLEDCNRDVADLFQSAVCSSETLVEKSNLKHCCEKTATERTHCFVEHKAKIPRDLSLTSESPAADQCEDFKKDRKDFVESFIFRFSKRNTMLPPHVILAVTKSYGEVLATCCGKGEAEAQTCFDTKKSTFQHFVRNRVNELKALCIVHNKYGDRIFKAKKMIQYSQKMPQASFQEMKGIVDKIVATTAPCCSGDMITCMKRRKVLVDEVCGDRSVLSRTAGLKACCKEHAIDRGSCVEAMKPDIKPDSLSERYDLHADIAAVCHTFTENPDVALGKLIYELSVRHPESSQQVILRFSKEAEQAFLQCCDKEDHAECVKTALADSNIDKMITDEIEYYKNMCAAEAALGDYNFEKSMMVYYTRIMPQASFLQLHIVSETVADVFHDCCKDQPGHLVLPCAEEKSTNVLDATCNDDNYSSINPRIAHCCNQSYSMRRPCILSIQPDTEFTPPELDANDFHMGPELCTKNSKDLLLSGKKLLYDVVRHKTIITEDHLKIISTNHSIMKEKCCAAEDKEACFTEEAAKLLAESIELVKA</sequence>
<evidence type="ECO:0000313" key="7">
    <source>
        <dbReference type="Proteomes" id="UP001652741"/>
    </source>
</evidence>
<dbReference type="AlphaFoldDB" id="A0A1S3M7K5"/>
<evidence type="ECO:0000256" key="4">
    <source>
        <dbReference type="ARBA" id="ARBA00023157"/>
    </source>
</evidence>
<dbReference type="Gene3D" id="1.10.246.10">
    <property type="match status" value="6"/>
</dbReference>
<protein>
    <submittedName>
        <fullName evidence="8">Albumin 2-like</fullName>
    </submittedName>
</protein>
<reference evidence="8" key="1">
    <citation type="submission" date="2025-08" db="UniProtKB">
        <authorList>
            <consortium name="RefSeq"/>
        </authorList>
    </citation>
    <scope>IDENTIFICATION</scope>
</reference>
<dbReference type="SUPFAM" id="SSF48552">
    <property type="entry name" value="Serum albumin-like"/>
    <property type="match status" value="3"/>
</dbReference>
<evidence type="ECO:0000256" key="2">
    <source>
        <dbReference type="ARBA" id="ARBA00022525"/>
    </source>
</evidence>
<dbReference type="InterPro" id="IPR014760">
    <property type="entry name" value="Serum_albumin_N"/>
</dbReference>
<feature type="chain" id="PRO_5046057609" evidence="5">
    <location>
        <begin position="20"/>
        <end position="608"/>
    </location>
</feature>
<evidence type="ECO:0000313" key="8">
    <source>
        <dbReference type="RefSeq" id="XP_013998969.2"/>
    </source>
</evidence>
<accession>A0A1S3M7K5</accession>
<dbReference type="GO" id="GO:0005737">
    <property type="term" value="C:cytoplasm"/>
    <property type="evidence" value="ECO:0007669"/>
    <property type="project" value="TreeGrafter"/>
</dbReference>
<dbReference type="Bgee" id="ENSSSAG00000074274">
    <property type="expression patterns" value="Expressed in heart and 12 other cell types or tissues"/>
</dbReference>
<dbReference type="STRING" id="8030.ENSSSAP00000099721"/>
<gene>
    <name evidence="8" type="primary">LOC106570911</name>
</gene>
<feature type="domain" description="Albumin" evidence="6">
    <location>
        <begin position="13"/>
        <end position="205"/>
    </location>
</feature>
<organism evidence="7 8">
    <name type="scientific">Salmo salar</name>
    <name type="common">Atlantic salmon</name>
    <dbReference type="NCBI Taxonomy" id="8030"/>
    <lineage>
        <taxon>Eukaryota</taxon>
        <taxon>Metazoa</taxon>
        <taxon>Chordata</taxon>
        <taxon>Craniata</taxon>
        <taxon>Vertebrata</taxon>
        <taxon>Euteleostomi</taxon>
        <taxon>Actinopterygii</taxon>
        <taxon>Neopterygii</taxon>
        <taxon>Teleostei</taxon>
        <taxon>Protacanthopterygii</taxon>
        <taxon>Salmoniformes</taxon>
        <taxon>Salmonidae</taxon>
        <taxon>Salmoninae</taxon>
        <taxon>Salmo</taxon>
    </lineage>
</organism>
<feature type="domain" description="Albumin" evidence="6">
    <location>
        <begin position="402"/>
        <end position="600"/>
    </location>
</feature>
<proteinExistence type="predicted"/>
<feature type="domain" description="Albumin" evidence="6">
    <location>
        <begin position="206"/>
        <end position="399"/>
    </location>
</feature>
<dbReference type="PANTHER" id="PTHR11385">
    <property type="entry name" value="SERUM ALBUMIN-RELATED"/>
    <property type="match status" value="1"/>
</dbReference>